<organism evidence="2 3">
    <name type="scientific">Pararhizobium mangrovi</name>
    <dbReference type="NCBI Taxonomy" id="2590452"/>
    <lineage>
        <taxon>Bacteria</taxon>
        <taxon>Pseudomonadati</taxon>
        <taxon>Pseudomonadota</taxon>
        <taxon>Alphaproteobacteria</taxon>
        <taxon>Hyphomicrobiales</taxon>
        <taxon>Rhizobiaceae</taxon>
        <taxon>Rhizobium/Agrobacterium group</taxon>
        <taxon>Pararhizobium</taxon>
    </lineage>
</organism>
<keyword evidence="1" id="KW-1133">Transmembrane helix</keyword>
<keyword evidence="1" id="KW-0812">Transmembrane</keyword>
<gene>
    <name evidence="2" type="ORF">FJU11_10585</name>
</gene>
<name>A0A506U2F9_9HYPH</name>
<reference evidence="2 3" key="1">
    <citation type="submission" date="2019-06" db="EMBL/GenBank/DDBJ databases">
        <authorList>
            <person name="Li M."/>
        </authorList>
    </citation>
    <scope>NUCLEOTIDE SEQUENCE [LARGE SCALE GENOMIC DNA]</scope>
    <source>
        <strain evidence="2 3">BGMRC6574</strain>
    </source>
</reference>
<dbReference type="InterPro" id="IPR019253">
    <property type="entry name" value="DUF2244_TM"/>
</dbReference>
<dbReference type="Pfam" id="PF10003">
    <property type="entry name" value="DUF2244"/>
    <property type="match status" value="1"/>
</dbReference>
<feature type="transmembrane region" description="Helical" evidence="1">
    <location>
        <begin position="57"/>
        <end position="76"/>
    </location>
</feature>
<dbReference type="EMBL" id="VHLH01000018">
    <property type="protein sequence ID" value="TPW27980.1"/>
    <property type="molecule type" value="Genomic_DNA"/>
</dbReference>
<sequence length="165" mass="18382">MNDGNASEGMNERPVFEALLTPHRSLGRRGFIALMCVFGAVCFANGVVFVIMGAWPVFGFCGLDIALVAGAFWLNYRDGRAREEVSISRTHLHIRKVAPSGRFVDHDFNPFWARFRVARHEEIGITRMRVSGEGRFTDVGTFLNPDDRETFADAFSGALASVKRP</sequence>
<dbReference type="InterPro" id="IPR016990">
    <property type="entry name" value="UCP032162_TM"/>
</dbReference>
<comment type="caution">
    <text evidence="2">The sequence shown here is derived from an EMBL/GenBank/DDBJ whole genome shotgun (WGS) entry which is preliminary data.</text>
</comment>
<dbReference type="OrthoDB" id="9808190at2"/>
<keyword evidence="1" id="KW-0472">Membrane</keyword>
<protein>
    <submittedName>
        <fullName evidence="2">DUF2244 domain-containing protein</fullName>
    </submittedName>
</protein>
<dbReference type="AlphaFoldDB" id="A0A506U2F9"/>
<evidence type="ECO:0000313" key="3">
    <source>
        <dbReference type="Proteomes" id="UP000320314"/>
    </source>
</evidence>
<dbReference type="RefSeq" id="WP_141167026.1">
    <property type="nucleotide sequence ID" value="NZ_VHLH01000018.1"/>
</dbReference>
<evidence type="ECO:0000313" key="2">
    <source>
        <dbReference type="EMBL" id="TPW27980.1"/>
    </source>
</evidence>
<dbReference type="Proteomes" id="UP000320314">
    <property type="component" value="Unassembled WGS sequence"/>
</dbReference>
<accession>A0A506U2F9</accession>
<evidence type="ECO:0000256" key="1">
    <source>
        <dbReference type="SAM" id="Phobius"/>
    </source>
</evidence>
<feature type="transmembrane region" description="Helical" evidence="1">
    <location>
        <begin position="31"/>
        <end position="51"/>
    </location>
</feature>
<proteinExistence type="predicted"/>
<keyword evidence="3" id="KW-1185">Reference proteome</keyword>
<dbReference type="PIRSF" id="PIRSF032162">
    <property type="entry name" value="UCP032162_imp"/>
    <property type="match status" value="1"/>
</dbReference>